<organism evidence="1 2">
    <name type="scientific">Mucilaginibacter limnophilus</name>
    <dbReference type="NCBI Taxonomy" id="1932778"/>
    <lineage>
        <taxon>Bacteria</taxon>
        <taxon>Pseudomonadati</taxon>
        <taxon>Bacteroidota</taxon>
        <taxon>Sphingobacteriia</taxon>
        <taxon>Sphingobacteriales</taxon>
        <taxon>Sphingobacteriaceae</taxon>
        <taxon>Mucilaginibacter</taxon>
    </lineage>
</organism>
<dbReference type="OrthoDB" id="6021991at2"/>
<dbReference type="EMBL" id="SACK01000005">
    <property type="protein sequence ID" value="RVU00480.1"/>
    <property type="molecule type" value="Genomic_DNA"/>
</dbReference>
<accession>A0A3S3TGG9</accession>
<comment type="caution">
    <text evidence="1">The sequence shown here is derived from an EMBL/GenBank/DDBJ whole genome shotgun (WGS) entry which is preliminary data.</text>
</comment>
<sequence>MPKDHIPGWGIDADPENDPTYPMKIWNGADYQRINYEKPPQQRVKMEVLHSIERPGITRVFGTSTPPKGLSGSIRRWAYKYSEATTAHWMGLILADRVNSVEGIIDDLKHGTIPNFFEERGWSAEWKYNRAGFIKNALTGLLVTSAVIVLCTKKNRK</sequence>
<dbReference type="AlphaFoldDB" id="A0A3S3TGG9"/>
<gene>
    <name evidence="1" type="ORF">EOD41_12530</name>
</gene>
<dbReference type="Proteomes" id="UP000282759">
    <property type="component" value="Unassembled WGS sequence"/>
</dbReference>
<evidence type="ECO:0000313" key="2">
    <source>
        <dbReference type="Proteomes" id="UP000282759"/>
    </source>
</evidence>
<evidence type="ECO:0000313" key="1">
    <source>
        <dbReference type="EMBL" id="RVU00480.1"/>
    </source>
</evidence>
<protein>
    <submittedName>
        <fullName evidence="1">Uncharacterized protein</fullName>
    </submittedName>
</protein>
<keyword evidence="2" id="KW-1185">Reference proteome</keyword>
<proteinExistence type="predicted"/>
<name>A0A3S3TGG9_9SPHI</name>
<reference evidence="1 2" key="1">
    <citation type="submission" date="2019-01" db="EMBL/GenBank/DDBJ databases">
        <authorList>
            <person name="Chen W.-M."/>
        </authorList>
    </citation>
    <scope>NUCLEOTIDE SEQUENCE [LARGE SCALE GENOMIC DNA]</scope>
    <source>
        <strain evidence="1 2">YBJ-36</strain>
    </source>
</reference>